<evidence type="ECO:0000259" key="8">
    <source>
        <dbReference type="Pfam" id="PF00394"/>
    </source>
</evidence>
<feature type="domain" description="Plastocyanin-like" evidence="10">
    <location>
        <begin position="39"/>
        <end position="146"/>
    </location>
</feature>
<dbReference type="AlphaFoldDB" id="A0AAI8YXT6"/>
<evidence type="ECO:0000259" key="9">
    <source>
        <dbReference type="Pfam" id="PF07731"/>
    </source>
</evidence>
<organism evidence="11 12">
    <name type="scientific">Lecanosticta acicola</name>
    <dbReference type="NCBI Taxonomy" id="111012"/>
    <lineage>
        <taxon>Eukaryota</taxon>
        <taxon>Fungi</taxon>
        <taxon>Dikarya</taxon>
        <taxon>Ascomycota</taxon>
        <taxon>Pezizomycotina</taxon>
        <taxon>Dothideomycetes</taxon>
        <taxon>Dothideomycetidae</taxon>
        <taxon>Mycosphaerellales</taxon>
        <taxon>Mycosphaerellaceae</taxon>
        <taxon>Lecanosticta</taxon>
    </lineage>
</organism>
<evidence type="ECO:0000313" key="11">
    <source>
        <dbReference type="EMBL" id="CAK3990816.1"/>
    </source>
</evidence>
<dbReference type="InterPro" id="IPR002355">
    <property type="entry name" value="Cu_oxidase_Cu_BS"/>
</dbReference>
<dbReference type="PROSITE" id="PS00079">
    <property type="entry name" value="MULTICOPPER_OXIDASE1"/>
    <property type="match status" value="1"/>
</dbReference>
<evidence type="ECO:0000256" key="4">
    <source>
        <dbReference type="ARBA" id="ARBA00023002"/>
    </source>
</evidence>
<evidence type="ECO:0000256" key="1">
    <source>
        <dbReference type="ARBA" id="ARBA00010609"/>
    </source>
</evidence>
<keyword evidence="6" id="KW-0325">Glycoprotein</keyword>
<dbReference type="InterPro" id="IPR011706">
    <property type="entry name" value="Cu-oxidase_C"/>
</dbReference>
<dbReference type="CDD" id="cd13850">
    <property type="entry name" value="CuRO_1_Abr2_like"/>
    <property type="match status" value="1"/>
</dbReference>
<evidence type="ECO:0000259" key="10">
    <source>
        <dbReference type="Pfam" id="PF07732"/>
    </source>
</evidence>
<comment type="similarity">
    <text evidence="1">Belongs to the multicopper oxidase family.</text>
</comment>
<dbReference type="PROSITE" id="PS00080">
    <property type="entry name" value="MULTICOPPER_OXIDASE2"/>
    <property type="match status" value="1"/>
</dbReference>
<dbReference type="GO" id="GO:0016491">
    <property type="term" value="F:oxidoreductase activity"/>
    <property type="evidence" value="ECO:0007669"/>
    <property type="project" value="UniProtKB-KW"/>
</dbReference>
<evidence type="ECO:0000256" key="6">
    <source>
        <dbReference type="ARBA" id="ARBA00023180"/>
    </source>
</evidence>
<dbReference type="CDD" id="cd13898">
    <property type="entry name" value="CuRO_3_Abr2_like"/>
    <property type="match status" value="1"/>
</dbReference>
<proteinExistence type="inferred from homology"/>
<dbReference type="Proteomes" id="UP001296104">
    <property type="component" value="Unassembled WGS sequence"/>
</dbReference>
<keyword evidence="2" id="KW-0479">Metal-binding</keyword>
<dbReference type="InterPro" id="IPR011707">
    <property type="entry name" value="Cu-oxidase-like_N"/>
</dbReference>
<evidence type="ECO:0000313" key="12">
    <source>
        <dbReference type="Proteomes" id="UP001296104"/>
    </source>
</evidence>
<dbReference type="InterPro" id="IPR008972">
    <property type="entry name" value="Cupredoxin"/>
</dbReference>
<reference evidence="11" key="1">
    <citation type="submission" date="2023-11" db="EMBL/GenBank/DDBJ databases">
        <authorList>
            <person name="Alioto T."/>
            <person name="Alioto T."/>
            <person name="Gomez Garrido J."/>
        </authorList>
    </citation>
    <scope>NUCLEOTIDE SEQUENCE</scope>
</reference>
<dbReference type="InterPro" id="IPR045087">
    <property type="entry name" value="Cu-oxidase_fam"/>
</dbReference>
<dbReference type="FunFam" id="2.60.40.420:FF:000036">
    <property type="entry name" value="L-ascorbate oxidase"/>
    <property type="match status" value="1"/>
</dbReference>
<evidence type="ECO:0000256" key="3">
    <source>
        <dbReference type="ARBA" id="ARBA00022729"/>
    </source>
</evidence>
<dbReference type="PANTHER" id="PTHR11709:SF488">
    <property type="entry name" value="LACCASE-RELATED"/>
    <property type="match status" value="1"/>
</dbReference>
<dbReference type="CDD" id="cd13876">
    <property type="entry name" value="CuRO_2_Abr2_like"/>
    <property type="match status" value="1"/>
</dbReference>
<evidence type="ECO:0000256" key="7">
    <source>
        <dbReference type="SAM" id="SignalP"/>
    </source>
</evidence>
<comment type="caution">
    <text evidence="11">The sequence shown here is derived from an EMBL/GenBank/DDBJ whole genome shotgun (WGS) entry which is preliminary data.</text>
</comment>
<dbReference type="Gene3D" id="2.60.40.420">
    <property type="entry name" value="Cupredoxins - blue copper proteins"/>
    <property type="match status" value="3"/>
</dbReference>
<dbReference type="GO" id="GO:0005507">
    <property type="term" value="F:copper ion binding"/>
    <property type="evidence" value="ECO:0007669"/>
    <property type="project" value="InterPro"/>
</dbReference>
<feature type="signal peptide" evidence="7">
    <location>
        <begin position="1"/>
        <end position="23"/>
    </location>
</feature>
<evidence type="ECO:0000256" key="2">
    <source>
        <dbReference type="ARBA" id="ARBA00022723"/>
    </source>
</evidence>
<feature type="domain" description="Plastocyanin-like" evidence="9">
    <location>
        <begin position="482"/>
        <end position="606"/>
    </location>
</feature>
<gene>
    <name evidence="11" type="ORF">LECACI_7A003957</name>
</gene>
<accession>A0AAI8YXT6</accession>
<feature type="domain" description="Plastocyanin-like" evidence="8">
    <location>
        <begin position="175"/>
        <end position="356"/>
    </location>
</feature>
<evidence type="ECO:0000256" key="5">
    <source>
        <dbReference type="ARBA" id="ARBA00023008"/>
    </source>
</evidence>
<dbReference type="SUPFAM" id="SSF49503">
    <property type="entry name" value="Cupredoxins"/>
    <property type="match status" value="3"/>
</dbReference>
<keyword evidence="4" id="KW-0560">Oxidoreductase</keyword>
<sequence length="654" mass="73085">MGLLRSTAACLAAVALLPSITSAKLVQTSLELTWDLGAPNGQWREMIYVNGSMPGPALIFDEDDDVEVTIRNKMSQDATVHFHGMQMWKTPWSDGVPGLSQTPILPNTEFVHRFKAQPAGTFWYHSHSRMTLMDGLYGAIFIRPKNGTDFPFHMISNDSSDIAAMERAARDPKLLVLSDWEQYTSDELWNYTLASNLGLFCSDSILLNGKGSVYCPGTDFLINHTQPGVQESIDPKFVSDKGCLPFVPAIDEIWLDLGNESKIPDKVQSGCVPSYGSRETIEVDPEDKWVSFNWVAAGTLKTPQPAIDEHDMWVYEINGNYVPPVKVQALNLWAGERYSAMVHLNQKRGTYNIDLGDYGATQVIGAYASMRYKGQPERWGPTEPWTQYGGAAVEDKNVSILMPWAVLNDSIGSYPNQYQNFKVPPPKLLADQEVYLYAGRTNSSYSYTVGGWHGNKINNTQAGLIMYPIDWLSGNPLMYNPNGTDAMNRGLVFRTNNATWVDIVFIVGANYGDGKPFTHAIHKHGSKTFRIAQGEGVWNYTSVHDAYDKSPHLFNFDNPGYRDTWLTIADMPGWQILRYYVDNPGPWLIHCHLEIHLAGGMGMVAMDGVDVWPEIPPEYRAGNQGVMPPSLNMTTRYGGDYKRRVPMPSAADYI</sequence>
<name>A0AAI8YXT6_9PEZI</name>
<protein>
    <submittedName>
        <fullName evidence="11">Conidial pigment biosynthesis oxidase arb2 brown2</fullName>
    </submittedName>
</protein>
<dbReference type="Pfam" id="PF07732">
    <property type="entry name" value="Cu-oxidase_3"/>
    <property type="match status" value="1"/>
</dbReference>
<feature type="chain" id="PRO_5042577985" evidence="7">
    <location>
        <begin position="24"/>
        <end position="654"/>
    </location>
</feature>
<dbReference type="InterPro" id="IPR033138">
    <property type="entry name" value="Cu_oxidase_CS"/>
</dbReference>
<dbReference type="InterPro" id="IPR001117">
    <property type="entry name" value="Cu-oxidase_2nd"/>
</dbReference>
<dbReference type="Pfam" id="PF07731">
    <property type="entry name" value="Cu-oxidase_2"/>
    <property type="match status" value="1"/>
</dbReference>
<dbReference type="EMBL" id="CAVMBE010000020">
    <property type="protein sequence ID" value="CAK3990816.1"/>
    <property type="molecule type" value="Genomic_DNA"/>
</dbReference>
<dbReference type="PANTHER" id="PTHR11709">
    <property type="entry name" value="MULTI-COPPER OXIDASE"/>
    <property type="match status" value="1"/>
</dbReference>
<dbReference type="Pfam" id="PF00394">
    <property type="entry name" value="Cu-oxidase"/>
    <property type="match status" value="1"/>
</dbReference>
<keyword evidence="12" id="KW-1185">Reference proteome</keyword>
<keyword evidence="3 7" id="KW-0732">Signal</keyword>
<keyword evidence="5" id="KW-0186">Copper</keyword>